<keyword evidence="3" id="KW-1185">Reference proteome</keyword>
<accession>A0A9Q0MKH5</accession>
<gene>
    <name evidence="2" type="ORF">Bhyg_16536</name>
</gene>
<name>A0A9Q0MKH5_9DIPT</name>
<dbReference type="EMBL" id="WJQU01003121">
    <property type="protein sequence ID" value="KAJ6627588.1"/>
    <property type="molecule type" value="Genomic_DNA"/>
</dbReference>
<keyword evidence="1" id="KW-0732">Signal</keyword>
<feature type="non-terminal residue" evidence="2">
    <location>
        <position position="76"/>
    </location>
</feature>
<reference evidence="2" key="1">
    <citation type="submission" date="2022-07" db="EMBL/GenBank/DDBJ databases">
        <authorList>
            <person name="Trinca V."/>
            <person name="Uliana J.V.C."/>
            <person name="Torres T.T."/>
            <person name="Ward R.J."/>
            <person name="Monesi N."/>
        </authorList>
    </citation>
    <scope>NUCLEOTIDE SEQUENCE</scope>
    <source>
        <strain evidence="2">HSMRA1968</strain>
        <tissue evidence="2">Whole embryos</tissue>
    </source>
</reference>
<protein>
    <submittedName>
        <fullName evidence="2">Uncharacterized protein</fullName>
    </submittedName>
</protein>
<evidence type="ECO:0000313" key="2">
    <source>
        <dbReference type="EMBL" id="KAJ6627588.1"/>
    </source>
</evidence>
<evidence type="ECO:0000313" key="3">
    <source>
        <dbReference type="Proteomes" id="UP001151699"/>
    </source>
</evidence>
<dbReference type="Proteomes" id="UP001151699">
    <property type="component" value="Unassembled WGS sequence"/>
</dbReference>
<organism evidence="2 3">
    <name type="scientific">Pseudolycoriella hygida</name>
    <dbReference type="NCBI Taxonomy" id="35572"/>
    <lineage>
        <taxon>Eukaryota</taxon>
        <taxon>Metazoa</taxon>
        <taxon>Ecdysozoa</taxon>
        <taxon>Arthropoda</taxon>
        <taxon>Hexapoda</taxon>
        <taxon>Insecta</taxon>
        <taxon>Pterygota</taxon>
        <taxon>Neoptera</taxon>
        <taxon>Endopterygota</taxon>
        <taxon>Diptera</taxon>
        <taxon>Nematocera</taxon>
        <taxon>Sciaroidea</taxon>
        <taxon>Sciaridae</taxon>
        <taxon>Pseudolycoriella</taxon>
    </lineage>
</organism>
<dbReference type="AlphaFoldDB" id="A0A9Q0MKH5"/>
<feature type="signal peptide" evidence="1">
    <location>
        <begin position="1"/>
        <end position="18"/>
    </location>
</feature>
<proteinExistence type="predicted"/>
<feature type="chain" id="PRO_5040177714" evidence="1">
    <location>
        <begin position="19"/>
        <end position="76"/>
    </location>
</feature>
<sequence length="76" mass="8777">MNCLKTLLFLGCIAFATCDKDGDEDDACKWSRCEGIWTDGYKVCKDYGYTYYANSDDVSDCPFYTLKRYCCNLYPL</sequence>
<comment type="caution">
    <text evidence="2">The sequence shown here is derived from an EMBL/GenBank/DDBJ whole genome shotgun (WGS) entry which is preliminary data.</text>
</comment>
<evidence type="ECO:0000256" key="1">
    <source>
        <dbReference type="SAM" id="SignalP"/>
    </source>
</evidence>